<dbReference type="PANTHER" id="PTHR43278:SF3">
    <property type="entry name" value="IRON-SULFUR FLAVOPROTEIN MJ0731"/>
    <property type="match status" value="1"/>
</dbReference>
<dbReference type="EMBL" id="QRZM01000001">
    <property type="protein sequence ID" value="RGV78812.1"/>
    <property type="molecule type" value="Genomic_DNA"/>
</dbReference>
<evidence type="ECO:0000256" key="1">
    <source>
        <dbReference type="ARBA" id="ARBA00022630"/>
    </source>
</evidence>
<evidence type="ECO:0000313" key="6">
    <source>
        <dbReference type="Proteomes" id="UP000283975"/>
    </source>
</evidence>
<evidence type="ECO:0000313" key="4">
    <source>
        <dbReference type="EMBL" id="RGV78812.1"/>
    </source>
</evidence>
<dbReference type="Gene3D" id="3.40.50.360">
    <property type="match status" value="1"/>
</dbReference>
<dbReference type="InterPro" id="IPR005025">
    <property type="entry name" value="FMN_Rdtase-like_dom"/>
</dbReference>
<sequence length="204" mass="22259">MVKIIGICGSPRRKSSYAALREALDGALETGDVEVELIELRARKLNFCIHCNKCLREDAVRCTVYEDDMTPLYEKVYQADGMIIASPVYEMNITAQLAAFFNRFRPTWNIIKKDPTFFNRKVGAAIAVGGTRNGGQEGALNAILGFYHTQGMVVCNGGAGTYAGASLWNPGDGSGEMDDPEGLKRARALGAKMADLTKRLNLDN</sequence>
<comment type="caution">
    <text evidence="5">The sequence shown here is derived from an EMBL/GenBank/DDBJ whole genome shotgun (WGS) entry which is preliminary data.</text>
</comment>
<dbReference type="GeneID" id="23116125"/>
<dbReference type="PANTHER" id="PTHR43278">
    <property type="entry name" value="NAD(P)H-DEPENDENT FMN-CONTAINING OXIDOREDUCTASE YWQN-RELATED"/>
    <property type="match status" value="1"/>
</dbReference>
<protein>
    <submittedName>
        <fullName evidence="5">Flavodoxin family protein</fullName>
    </submittedName>
</protein>
<keyword evidence="1" id="KW-0285">Flavoprotein</keyword>
<dbReference type="RefSeq" id="WP_002568009.1">
    <property type="nucleotide sequence ID" value="NZ_BAABXO010000001.1"/>
</dbReference>
<evidence type="ECO:0000259" key="3">
    <source>
        <dbReference type="Pfam" id="PF03358"/>
    </source>
</evidence>
<dbReference type="KEGG" id="cbol:CGC65_05075"/>
<dbReference type="Proteomes" id="UP000284543">
    <property type="component" value="Unassembled WGS sequence"/>
</dbReference>
<dbReference type="InterPro" id="IPR051796">
    <property type="entry name" value="ISF_SsuE-like"/>
</dbReference>
<dbReference type="AlphaFoldDB" id="A0A414B078"/>
<dbReference type="Pfam" id="PF03358">
    <property type="entry name" value="FMN_red"/>
    <property type="match status" value="1"/>
</dbReference>
<reference evidence="6 7" key="1">
    <citation type="submission" date="2018-08" db="EMBL/GenBank/DDBJ databases">
        <title>A genome reference for cultivated species of the human gut microbiota.</title>
        <authorList>
            <person name="Zou Y."/>
            <person name="Xue W."/>
            <person name="Luo G."/>
        </authorList>
    </citation>
    <scope>NUCLEOTIDE SEQUENCE [LARGE SCALE GENOMIC DNA]</scope>
    <source>
        <strain evidence="4 7">AF14-18</strain>
        <strain evidence="5 6">AM35-14</strain>
    </source>
</reference>
<organism evidence="5 6">
    <name type="scientific">Enterocloster bolteae</name>
    <dbReference type="NCBI Taxonomy" id="208479"/>
    <lineage>
        <taxon>Bacteria</taxon>
        <taxon>Bacillati</taxon>
        <taxon>Bacillota</taxon>
        <taxon>Clostridia</taxon>
        <taxon>Lachnospirales</taxon>
        <taxon>Lachnospiraceae</taxon>
        <taxon>Enterocloster</taxon>
    </lineage>
</organism>
<dbReference type="EMBL" id="QSHZ01000002">
    <property type="protein sequence ID" value="RHC58364.1"/>
    <property type="molecule type" value="Genomic_DNA"/>
</dbReference>
<evidence type="ECO:0000313" key="5">
    <source>
        <dbReference type="EMBL" id="RHC58364.1"/>
    </source>
</evidence>
<evidence type="ECO:0000313" key="7">
    <source>
        <dbReference type="Proteomes" id="UP000284543"/>
    </source>
</evidence>
<dbReference type="GO" id="GO:0016491">
    <property type="term" value="F:oxidoreductase activity"/>
    <property type="evidence" value="ECO:0007669"/>
    <property type="project" value="InterPro"/>
</dbReference>
<dbReference type="InterPro" id="IPR029039">
    <property type="entry name" value="Flavoprotein-like_sf"/>
</dbReference>
<feature type="domain" description="NADPH-dependent FMN reductase-like" evidence="3">
    <location>
        <begin position="2"/>
        <end position="158"/>
    </location>
</feature>
<gene>
    <name evidence="5" type="ORF">DW839_02115</name>
    <name evidence="4" type="ORF">DWW02_03550</name>
</gene>
<name>A0A414B078_9FIRM</name>
<dbReference type="Proteomes" id="UP000283975">
    <property type="component" value="Unassembled WGS sequence"/>
</dbReference>
<dbReference type="SUPFAM" id="SSF52218">
    <property type="entry name" value="Flavoproteins"/>
    <property type="match status" value="1"/>
</dbReference>
<evidence type="ECO:0000256" key="2">
    <source>
        <dbReference type="ARBA" id="ARBA00022643"/>
    </source>
</evidence>
<accession>A0A414B078</accession>
<keyword evidence="2" id="KW-0288">FMN</keyword>
<proteinExistence type="predicted"/>